<reference evidence="2" key="1">
    <citation type="submission" date="2017-04" db="EMBL/GenBank/DDBJ databases">
        <authorList>
            <person name="Varghese N."/>
            <person name="Submissions S."/>
        </authorList>
    </citation>
    <scope>NUCLEOTIDE SEQUENCE [LARGE SCALE GENOMIC DNA]</scope>
    <source>
        <strain evidence="2">VKM Ac-2510</strain>
    </source>
</reference>
<gene>
    <name evidence="1" type="ORF">SAMN06296010_0403</name>
</gene>
<dbReference type="EMBL" id="FXAY01000001">
    <property type="protein sequence ID" value="SMG12650.1"/>
    <property type="molecule type" value="Genomic_DNA"/>
</dbReference>
<dbReference type="RefSeq" id="WP_085482441.1">
    <property type="nucleotide sequence ID" value="NZ_FXAY01000001.1"/>
</dbReference>
<accession>A0A1X7IDE1</accession>
<proteinExistence type="predicted"/>
<dbReference type="STRING" id="150121.SAMN06296010_0403"/>
<name>A0A1X7IDE1_9MICO</name>
<organism evidence="1 2">
    <name type="scientific">Agreia pratensis</name>
    <dbReference type="NCBI Taxonomy" id="150121"/>
    <lineage>
        <taxon>Bacteria</taxon>
        <taxon>Bacillati</taxon>
        <taxon>Actinomycetota</taxon>
        <taxon>Actinomycetes</taxon>
        <taxon>Micrococcales</taxon>
        <taxon>Microbacteriaceae</taxon>
        <taxon>Agreia</taxon>
    </lineage>
</organism>
<sequence length="68" mass="7526">MLEFKGEKLEQVWVGNEHVANIREASGHGEGPFIIETVDGVEIHQAADLHLAELWVAQHSDSILGRPN</sequence>
<evidence type="ECO:0000313" key="1">
    <source>
        <dbReference type="EMBL" id="SMG12650.1"/>
    </source>
</evidence>
<evidence type="ECO:0000313" key="2">
    <source>
        <dbReference type="Proteomes" id="UP000193244"/>
    </source>
</evidence>
<dbReference type="Proteomes" id="UP000193244">
    <property type="component" value="Unassembled WGS sequence"/>
</dbReference>
<dbReference type="OrthoDB" id="5120293at2"/>
<protein>
    <submittedName>
        <fullName evidence="1">Uncharacterized protein</fullName>
    </submittedName>
</protein>
<dbReference type="AlphaFoldDB" id="A0A1X7IDE1"/>
<keyword evidence="2" id="KW-1185">Reference proteome</keyword>